<dbReference type="InterPro" id="IPR005467">
    <property type="entry name" value="His_kinase_dom"/>
</dbReference>
<organism evidence="12 13">
    <name type="scientific">Laceyella sediminis</name>
    <dbReference type="NCBI Taxonomy" id="573074"/>
    <lineage>
        <taxon>Bacteria</taxon>
        <taxon>Bacillati</taxon>
        <taxon>Bacillota</taxon>
        <taxon>Bacilli</taxon>
        <taxon>Bacillales</taxon>
        <taxon>Thermoactinomycetaceae</taxon>
        <taxon>Laceyella</taxon>
    </lineage>
</organism>
<keyword evidence="4" id="KW-0808">Transferase</keyword>
<keyword evidence="5" id="KW-0547">Nucleotide-binding</keyword>
<evidence type="ECO:0000256" key="5">
    <source>
        <dbReference type="ARBA" id="ARBA00022741"/>
    </source>
</evidence>
<keyword evidence="8" id="KW-0902">Two-component regulatory system</keyword>
<evidence type="ECO:0000313" key="13">
    <source>
        <dbReference type="Proteomes" id="UP000238836"/>
    </source>
</evidence>
<dbReference type="PANTHER" id="PTHR43547">
    <property type="entry name" value="TWO-COMPONENT HISTIDINE KINASE"/>
    <property type="match status" value="1"/>
</dbReference>
<keyword evidence="6" id="KW-0418">Kinase</keyword>
<dbReference type="SMART" id="SM00387">
    <property type="entry name" value="HATPase_c"/>
    <property type="match status" value="1"/>
</dbReference>
<dbReference type="PRINTS" id="PR00344">
    <property type="entry name" value="BCTRLSENSOR"/>
</dbReference>
<dbReference type="Pfam" id="PF00072">
    <property type="entry name" value="Response_reg"/>
    <property type="match status" value="1"/>
</dbReference>
<gene>
    <name evidence="12" type="ORF">CLV36_105138</name>
</gene>
<dbReference type="InterPro" id="IPR011006">
    <property type="entry name" value="CheY-like_superfamily"/>
</dbReference>
<dbReference type="InterPro" id="IPR001789">
    <property type="entry name" value="Sig_transdc_resp-reg_receiver"/>
</dbReference>
<protein>
    <recommendedName>
        <fullName evidence="2">histidine kinase</fullName>
        <ecNumber evidence="2">2.7.13.3</ecNumber>
    </recommendedName>
</protein>
<keyword evidence="3 9" id="KW-0597">Phosphoprotein</keyword>
<proteinExistence type="predicted"/>
<dbReference type="InterPro" id="IPR003594">
    <property type="entry name" value="HATPase_dom"/>
</dbReference>
<dbReference type="SMART" id="SM00448">
    <property type="entry name" value="REC"/>
    <property type="match status" value="1"/>
</dbReference>
<feature type="modified residue" description="4-aspartylphosphate" evidence="9">
    <location>
        <position position="55"/>
    </location>
</feature>
<evidence type="ECO:0000259" key="11">
    <source>
        <dbReference type="PROSITE" id="PS50110"/>
    </source>
</evidence>
<evidence type="ECO:0000256" key="6">
    <source>
        <dbReference type="ARBA" id="ARBA00022777"/>
    </source>
</evidence>
<dbReference type="PROSITE" id="PS50109">
    <property type="entry name" value="HIS_KIN"/>
    <property type="match status" value="1"/>
</dbReference>
<reference evidence="12 13" key="1">
    <citation type="submission" date="2018-03" db="EMBL/GenBank/DDBJ databases">
        <title>Genomic Encyclopedia of Archaeal and Bacterial Type Strains, Phase II (KMG-II): from individual species to whole genera.</title>
        <authorList>
            <person name="Goeker M."/>
        </authorList>
    </citation>
    <scope>NUCLEOTIDE SEQUENCE [LARGE SCALE GENOMIC DNA]</scope>
    <source>
        <strain evidence="12 13">RHA1</strain>
    </source>
</reference>
<evidence type="ECO:0000313" key="12">
    <source>
        <dbReference type="EMBL" id="PRZ14823.1"/>
    </source>
</evidence>
<evidence type="ECO:0000256" key="8">
    <source>
        <dbReference type="ARBA" id="ARBA00023012"/>
    </source>
</evidence>
<dbReference type="EC" id="2.7.13.3" evidence="2"/>
<dbReference type="CDD" id="cd17574">
    <property type="entry name" value="REC_OmpR"/>
    <property type="match status" value="1"/>
</dbReference>
<feature type="domain" description="Histidine kinase" evidence="10">
    <location>
        <begin position="85"/>
        <end position="293"/>
    </location>
</feature>
<dbReference type="SUPFAM" id="SSF55874">
    <property type="entry name" value="ATPase domain of HSP90 chaperone/DNA topoisomerase II/histidine kinase"/>
    <property type="match status" value="1"/>
</dbReference>
<dbReference type="EMBL" id="PVTZ01000005">
    <property type="protein sequence ID" value="PRZ14823.1"/>
    <property type="molecule type" value="Genomic_DNA"/>
</dbReference>
<dbReference type="Gene3D" id="3.40.50.2300">
    <property type="match status" value="1"/>
</dbReference>
<comment type="caution">
    <text evidence="12">The sequence shown here is derived from an EMBL/GenBank/DDBJ whole genome shotgun (WGS) entry which is preliminary data.</text>
</comment>
<dbReference type="Proteomes" id="UP000238836">
    <property type="component" value="Unassembled WGS sequence"/>
</dbReference>
<dbReference type="Pfam" id="PF02518">
    <property type="entry name" value="HATPase_c"/>
    <property type="match status" value="1"/>
</dbReference>
<dbReference type="PANTHER" id="PTHR43547:SF2">
    <property type="entry name" value="HYBRID SIGNAL TRANSDUCTION HISTIDINE KINASE C"/>
    <property type="match status" value="1"/>
</dbReference>
<evidence type="ECO:0000256" key="4">
    <source>
        <dbReference type="ARBA" id="ARBA00022679"/>
    </source>
</evidence>
<feature type="domain" description="Response regulatory" evidence="11">
    <location>
        <begin position="5"/>
        <end position="119"/>
    </location>
</feature>
<dbReference type="InterPro" id="IPR004358">
    <property type="entry name" value="Sig_transdc_His_kin-like_C"/>
</dbReference>
<keyword evidence="13" id="KW-1185">Reference proteome</keyword>
<evidence type="ECO:0000256" key="1">
    <source>
        <dbReference type="ARBA" id="ARBA00000085"/>
    </source>
</evidence>
<evidence type="ECO:0000256" key="3">
    <source>
        <dbReference type="ARBA" id="ARBA00022553"/>
    </source>
</evidence>
<keyword evidence="7" id="KW-0067">ATP-binding</keyword>
<evidence type="ECO:0000256" key="7">
    <source>
        <dbReference type="ARBA" id="ARBA00022840"/>
    </source>
</evidence>
<accession>A0ABX5ET00</accession>
<evidence type="ECO:0000256" key="2">
    <source>
        <dbReference type="ARBA" id="ARBA00012438"/>
    </source>
</evidence>
<dbReference type="CDD" id="cd00075">
    <property type="entry name" value="HATPase"/>
    <property type="match status" value="1"/>
</dbReference>
<name>A0ABX5ET00_9BACL</name>
<dbReference type="InterPro" id="IPR036890">
    <property type="entry name" value="HATPase_C_sf"/>
</dbReference>
<comment type="catalytic activity">
    <reaction evidence="1">
        <text>ATP + protein L-histidine = ADP + protein N-phospho-L-histidine.</text>
        <dbReference type="EC" id="2.7.13.3"/>
    </reaction>
</comment>
<evidence type="ECO:0000256" key="9">
    <source>
        <dbReference type="PROSITE-ProRule" id="PRU00169"/>
    </source>
</evidence>
<dbReference type="PROSITE" id="PS50110">
    <property type="entry name" value="RESPONSE_REGULATORY"/>
    <property type="match status" value="1"/>
</dbReference>
<dbReference type="RefSeq" id="WP_106342305.1">
    <property type="nucleotide sequence ID" value="NZ_PVTZ01000005.1"/>
</dbReference>
<dbReference type="SUPFAM" id="SSF52172">
    <property type="entry name" value="CheY-like"/>
    <property type="match status" value="1"/>
</dbReference>
<dbReference type="Gene3D" id="3.30.565.10">
    <property type="entry name" value="Histidine kinase-like ATPase, C-terminal domain"/>
    <property type="match status" value="1"/>
</dbReference>
<sequence>MEEVRVLLVDDEREISQLIQIVLQKEGFSHVALAEDGREALRLIDEFQPHIIVLDVMLPDANGYDLCRTIRERTEAPILFLTARSSVKGYADLLAEEQYDWEPAEIRRYAGVIRDKAHYMEQLIADLNLTFRLKNAALPLQLAEHDLVEVVRQTVIDVMNDPCSEAYALSFQPFVDRVMVRLDKEWFQRALHNLLANAVTHNPPGTEVKVSVRAETDRMVIVVEDDGQGMDEETQGMLFERYYRGTNTAKRSQGTGLGMAIAKQLIEAHGGEIHISSQIGRGTKISVWLPKRHNAEVMVESRLH</sequence>
<evidence type="ECO:0000259" key="10">
    <source>
        <dbReference type="PROSITE" id="PS50109"/>
    </source>
</evidence>